<dbReference type="Proteomes" id="UP000198379">
    <property type="component" value="Unassembled WGS sequence"/>
</dbReference>
<keyword evidence="3" id="KW-0418">Kinase</keyword>
<dbReference type="OrthoDB" id="1022767at2"/>
<gene>
    <name evidence="3" type="ORF">SAMN06265376_104446</name>
</gene>
<dbReference type="RefSeq" id="WP_089372230.1">
    <property type="nucleotide sequence ID" value="NZ_BMEP01000008.1"/>
</dbReference>
<feature type="domain" description="Protein kinase" evidence="2">
    <location>
        <begin position="13"/>
        <end position="331"/>
    </location>
</feature>
<evidence type="ECO:0000313" key="4">
    <source>
        <dbReference type="Proteomes" id="UP000198379"/>
    </source>
</evidence>
<dbReference type="AlphaFoldDB" id="A0A239AHJ0"/>
<keyword evidence="1" id="KW-1133">Transmembrane helix</keyword>
<dbReference type="EMBL" id="FZNY01000004">
    <property type="protein sequence ID" value="SNR95107.1"/>
    <property type="molecule type" value="Genomic_DNA"/>
</dbReference>
<dbReference type="PANTHER" id="PTHR44167">
    <property type="entry name" value="OVARIAN-SPECIFIC SERINE/THREONINE-PROTEIN KINASE LOK-RELATED"/>
    <property type="match status" value="1"/>
</dbReference>
<evidence type="ECO:0000259" key="2">
    <source>
        <dbReference type="PROSITE" id="PS50011"/>
    </source>
</evidence>
<sequence>MTIYKTLKGKQASLEENHFGKGGEGKIYKIIASSDFPNHCVKIFVDKRVITKTKKELENRDYRIKYMILNQPSQIETDKIRICWPIDAIFENNHIIGFIMPLAFPNSVQLYSLCQPKLKQNLSSDWHNTYDRSMKTGVLSRLKLCTNISIAINSVHKITDYVFVDLKPPNILVSLDGKISLIDCDSIQISENDKIFFYGSVATEEYIPPEGKNIDTKSTPIKQSWDLFSLAVIFYQILFGLHPYSVSFKDMNETNNSFQYRIRNSLFAHGENKDKISVIPDLHYHYKLLPKYLINLFEKAFENLKFGETGRPDTEDWGRAFYESVQNDTWIGNGFSKYQTKPPIHPFTIPTGKSRTDISSSPPKAKIHWWKALLAYFIWFVLCIILILQCNS</sequence>
<dbReference type="Gene3D" id="1.10.510.10">
    <property type="entry name" value="Transferase(Phosphotransferase) domain 1"/>
    <property type="match status" value="1"/>
</dbReference>
<dbReference type="GO" id="GO:0004674">
    <property type="term" value="F:protein serine/threonine kinase activity"/>
    <property type="evidence" value="ECO:0007669"/>
    <property type="project" value="TreeGrafter"/>
</dbReference>
<protein>
    <submittedName>
        <fullName evidence="3">Protein kinase domain-containing protein</fullName>
    </submittedName>
</protein>
<evidence type="ECO:0000313" key="3">
    <source>
        <dbReference type="EMBL" id="SNR95107.1"/>
    </source>
</evidence>
<accession>A0A239AHJ0</accession>
<proteinExistence type="predicted"/>
<keyword evidence="3" id="KW-0808">Transferase</keyword>
<name>A0A239AHJ0_9FLAO</name>
<dbReference type="InterPro" id="IPR000719">
    <property type="entry name" value="Prot_kinase_dom"/>
</dbReference>
<keyword evidence="1" id="KW-0812">Transmembrane</keyword>
<evidence type="ECO:0000256" key="1">
    <source>
        <dbReference type="SAM" id="Phobius"/>
    </source>
</evidence>
<dbReference type="SUPFAM" id="SSF56112">
    <property type="entry name" value="Protein kinase-like (PK-like)"/>
    <property type="match status" value="1"/>
</dbReference>
<organism evidence="3 4">
    <name type="scientific">Dokdonia pacifica</name>
    <dbReference type="NCBI Taxonomy" id="1627892"/>
    <lineage>
        <taxon>Bacteria</taxon>
        <taxon>Pseudomonadati</taxon>
        <taxon>Bacteroidota</taxon>
        <taxon>Flavobacteriia</taxon>
        <taxon>Flavobacteriales</taxon>
        <taxon>Flavobacteriaceae</taxon>
        <taxon>Dokdonia</taxon>
    </lineage>
</organism>
<dbReference type="PROSITE" id="PS50011">
    <property type="entry name" value="PROTEIN_KINASE_DOM"/>
    <property type="match status" value="1"/>
</dbReference>
<feature type="transmembrane region" description="Helical" evidence="1">
    <location>
        <begin position="369"/>
        <end position="388"/>
    </location>
</feature>
<keyword evidence="4" id="KW-1185">Reference proteome</keyword>
<dbReference type="InterPro" id="IPR011009">
    <property type="entry name" value="Kinase-like_dom_sf"/>
</dbReference>
<dbReference type="SMART" id="SM00220">
    <property type="entry name" value="S_TKc"/>
    <property type="match status" value="1"/>
</dbReference>
<dbReference type="Pfam" id="PF00069">
    <property type="entry name" value="Pkinase"/>
    <property type="match status" value="1"/>
</dbReference>
<keyword evidence="1" id="KW-0472">Membrane</keyword>
<dbReference type="GO" id="GO:0005524">
    <property type="term" value="F:ATP binding"/>
    <property type="evidence" value="ECO:0007669"/>
    <property type="project" value="InterPro"/>
</dbReference>
<reference evidence="3 4" key="1">
    <citation type="submission" date="2017-06" db="EMBL/GenBank/DDBJ databases">
        <authorList>
            <person name="Kim H.J."/>
            <person name="Triplett B.A."/>
        </authorList>
    </citation>
    <scope>NUCLEOTIDE SEQUENCE [LARGE SCALE GENOMIC DNA]</scope>
    <source>
        <strain evidence="3 4">DSM 25597</strain>
    </source>
</reference>
<dbReference type="PANTHER" id="PTHR44167:SF24">
    <property type="entry name" value="SERINE_THREONINE-PROTEIN KINASE CHK2"/>
    <property type="match status" value="1"/>
</dbReference>